<keyword evidence="4" id="KW-1185">Reference proteome</keyword>
<evidence type="ECO:0000259" key="2">
    <source>
        <dbReference type="Pfam" id="PF14111"/>
    </source>
</evidence>
<protein>
    <recommendedName>
        <fullName evidence="2">DUF4283 domain-containing protein</fullName>
    </recommendedName>
</protein>
<evidence type="ECO:0000256" key="1">
    <source>
        <dbReference type="SAM" id="MobiDB-lite"/>
    </source>
</evidence>
<dbReference type="AlphaFoldDB" id="A0A6A3BWK9"/>
<dbReference type="Proteomes" id="UP000436088">
    <property type="component" value="Unassembled WGS sequence"/>
</dbReference>
<dbReference type="InterPro" id="IPR025558">
    <property type="entry name" value="DUF4283"/>
</dbReference>
<reference evidence="3" key="1">
    <citation type="submission" date="2019-09" db="EMBL/GenBank/DDBJ databases">
        <title>Draft genome information of white flower Hibiscus syriacus.</title>
        <authorList>
            <person name="Kim Y.-M."/>
        </authorList>
    </citation>
    <scope>NUCLEOTIDE SEQUENCE [LARGE SCALE GENOMIC DNA]</scope>
    <source>
        <strain evidence="3">YM2019G1</strain>
    </source>
</reference>
<accession>A0A6A3BWK9</accession>
<dbReference type="PANTHER" id="PTHR35218">
    <property type="entry name" value="RNASE H DOMAIN-CONTAINING PROTEIN"/>
    <property type="match status" value="1"/>
</dbReference>
<proteinExistence type="predicted"/>
<dbReference type="EMBL" id="VEPZ02000780">
    <property type="protein sequence ID" value="KAE8719828.1"/>
    <property type="molecule type" value="Genomic_DNA"/>
</dbReference>
<feature type="domain" description="DUF4283" evidence="2">
    <location>
        <begin position="131"/>
        <end position="179"/>
    </location>
</feature>
<gene>
    <name evidence="3" type="ORF">F3Y22_tig00109925pilonHSYRG00011</name>
</gene>
<evidence type="ECO:0000313" key="3">
    <source>
        <dbReference type="EMBL" id="KAE8719828.1"/>
    </source>
</evidence>
<dbReference type="PANTHER" id="PTHR35218:SF9">
    <property type="entry name" value="ENDONUCLEASE_EXONUCLEASE_PHOSPHATASE DOMAIN-CONTAINING PROTEIN"/>
    <property type="match status" value="1"/>
</dbReference>
<name>A0A6A3BWK9_HIBSY</name>
<feature type="region of interest" description="Disordered" evidence="1">
    <location>
        <begin position="269"/>
        <end position="288"/>
    </location>
</feature>
<dbReference type="Pfam" id="PF14111">
    <property type="entry name" value="DUF4283"/>
    <property type="match status" value="1"/>
</dbReference>
<evidence type="ECO:0000313" key="4">
    <source>
        <dbReference type="Proteomes" id="UP000436088"/>
    </source>
</evidence>
<feature type="region of interest" description="Disordered" evidence="1">
    <location>
        <begin position="49"/>
        <end position="71"/>
    </location>
</feature>
<sequence length="447" mass="49755">MENPCENSAPPLREYCNPPPPVFVPPAPPPIGSNLAGNQHGIEVLSSLPLERPGSPFPDEDQRVTKKEKRSYASAVTSQLKQTTDVVSLQAMDEVVVLDGECIVDINVQYPVIQFADQVHDRIDYSMRRSLQGQYQVIDLENDYFLVKFESEQGYIHVLMEGPWMIFGCYLTVQPWSLREERHGSSFDLDKGLGCEESGFGPWMITETREGNNGIDEDSTVIPEVAVDVTNMEKGLANTSRIDSRVKGKSTRPTKKTKEIRTLQQVDKERPSNGLMESGASRLGYPGRSGKTEAIQTLQQINVIAMKDEDIPQVTEHGNVRAVEWKRGRKSACSGSVEAVTEEGADSPSFRRYLREHRPGIVALLETRISGNVTENAIRTFGFQNSFRVEALGFSGVYASPQVEKHKLVWKHLINLDPGGNEAWVLGGDFTSILRLDERDEGSCRGS</sequence>
<comment type="caution">
    <text evidence="3">The sequence shown here is derived from an EMBL/GenBank/DDBJ whole genome shotgun (WGS) entry which is preliminary data.</text>
</comment>
<organism evidence="3 4">
    <name type="scientific">Hibiscus syriacus</name>
    <name type="common">Rose of Sharon</name>
    <dbReference type="NCBI Taxonomy" id="106335"/>
    <lineage>
        <taxon>Eukaryota</taxon>
        <taxon>Viridiplantae</taxon>
        <taxon>Streptophyta</taxon>
        <taxon>Embryophyta</taxon>
        <taxon>Tracheophyta</taxon>
        <taxon>Spermatophyta</taxon>
        <taxon>Magnoliopsida</taxon>
        <taxon>eudicotyledons</taxon>
        <taxon>Gunneridae</taxon>
        <taxon>Pentapetalae</taxon>
        <taxon>rosids</taxon>
        <taxon>malvids</taxon>
        <taxon>Malvales</taxon>
        <taxon>Malvaceae</taxon>
        <taxon>Malvoideae</taxon>
        <taxon>Hibiscus</taxon>
    </lineage>
</organism>